<evidence type="ECO:0000256" key="1">
    <source>
        <dbReference type="ARBA" id="ARBA00004651"/>
    </source>
</evidence>
<evidence type="ECO:0000256" key="2">
    <source>
        <dbReference type="ARBA" id="ARBA00006024"/>
    </source>
</evidence>
<dbReference type="GO" id="GO:0016887">
    <property type="term" value="F:ATP hydrolysis activity"/>
    <property type="evidence" value="ECO:0007669"/>
    <property type="project" value="InterPro"/>
</dbReference>
<feature type="transmembrane region" description="Helical" evidence="15">
    <location>
        <begin position="178"/>
        <end position="197"/>
    </location>
</feature>
<dbReference type="NCBIfam" id="TIGR01494">
    <property type="entry name" value="ATPase_P-type"/>
    <property type="match status" value="2"/>
</dbReference>
<evidence type="ECO:0000256" key="8">
    <source>
        <dbReference type="ARBA" id="ARBA00022741"/>
    </source>
</evidence>
<dbReference type="GO" id="GO:0005886">
    <property type="term" value="C:plasma membrane"/>
    <property type="evidence" value="ECO:0007669"/>
    <property type="project" value="UniProtKB-SubCell"/>
</dbReference>
<dbReference type="NCBIfam" id="TIGR01511">
    <property type="entry name" value="ATPase-IB1_Cu"/>
    <property type="match status" value="1"/>
</dbReference>
<keyword evidence="9 15" id="KW-0067">ATP-binding</keyword>
<dbReference type="SUPFAM" id="SSF81665">
    <property type="entry name" value="Calcium ATPase, transmembrane domain M"/>
    <property type="match status" value="1"/>
</dbReference>
<dbReference type="PROSITE" id="PS01047">
    <property type="entry name" value="HMA_1"/>
    <property type="match status" value="1"/>
</dbReference>
<evidence type="ECO:0000259" key="16">
    <source>
        <dbReference type="PROSITE" id="PS50846"/>
    </source>
</evidence>
<keyword evidence="4 15" id="KW-1003">Cell membrane</keyword>
<dbReference type="InterPro" id="IPR036412">
    <property type="entry name" value="HAD-like_sf"/>
</dbReference>
<evidence type="ECO:0000256" key="10">
    <source>
        <dbReference type="ARBA" id="ARBA00022842"/>
    </source>
</evidence>
<keyword evidence="8 15" id="KW-0547">Nucleotide-binding</keyword>
<keyword evidence="12 15" id="KW-1133">Transmembrane helix</keyword>
<dbReference type="OrthoDB" id="9760802at2"/>
<dbReference type="Gene3D" id="3.40.1110.10">
    <property type="entry name" value="Calcium-transporting ATPase, cytoplasmic domain N"/>
    <property type="match status" value="1"/>
</dbReference>
<evidence type="ECO:0000256" key="5">
    <source>
        <dbReference type="ARBA" id="ARBA00022553"/>
    </source>
</evidence>
<keyword evidence="3" id="KW-0813">Transport</keyword>
<dbReference type="Proteomes" id="UP000245461">
    <property type="component" value="Unassembled WGS sequence"/>
</dbReference>
<dbReference type="SUPFAM" id="SSF56784">
    <property type="entry name" value="HAD-like"/>
    <property type="match status" value="1"/>
</dbReference>
<protein>
    <submittedName>
        <fullName evidence="17">Cadmium-translocating P-type ATPase</fullName>
    </submittedName>
</protein>
<evidence type="ECO:0000256" key="3">
    <source>
        <dbReference type="ARBA" id="ARBA00022448"/>
    </source>
</evidence>
<evidence type="ECO:0000256" key="6">
    <source>
        <dbReference type="ARBA" id="ARBA00022692"/>
    </source>
</evidence>
<dbReference type="InterPro" id="IPR001757">
    <property type="entry name" value="P_typ_ATPase"/>
</dbReference>
<evidence type="ECO:0000313" key="18">
    <source>
        <dbReference type="Proteomes" id="UP000245461"/>
    </source>
</evidence>
<comment type="similarity">
    <text evidence="2 15">Belongs to the cation transport ATPase (P-type) (TC 3.A.3) family. Type IB subfamily.</text>
</comment>
<feature type="transmembrane region" description="Helical" evidence="15">
    <location>
        <begin position="144"/>
        <end position="166"/>
    </location>
</feature>
<dbReference type="PANTHER" id="PTHR43520">
    <property type="entry name" value="ATP7, ISOFORM B"/>
    <property type="match status" value="1"/>
</dbReference>
<sequence>MSIAVDHPRAIPPVETKGGVNSTMLAIDGIHCAACVQRIERTLAQDPDVVSARVNFTTRRLALSWKGAPEHAVDYIERLDDMGFTARPFDTGVLNSADAASDRKLMRAMAVAGFAAGNVMWLAISVWAGVFADMGPATKGMLQWLQALIALPAIAYSGMTFYTSAWNAVRRGHVNMDVPISIGVILAAGMSVVQTVIGADDVYYDAAISLVFLLLVGRFLDQRARGRAREAAAHLLSLTVTEVTRLTDDGRAELVDIERVRPGDHLLVAAGARLPVDGVVFAGRSAIDTSTLTGESVPATIGVGDQVFAGTINTGNALTVEARAIGGDTVLAEIVRCMESAEQGRARFVVLADRLARLYAPVVHSLAAITFVGWWLWPMSAPWTEALLHAVAVLIITCPCALAIAVPAVQVASSGRLFRRGILLKSATALERLADIDTIIFDKTGTLTEGRPELVENRDLPAAALDLASGLAAASRHPLAQALRRARPDAPTQGGVIEFPGDGLEATVDGRLIRLGRRGFAAPEAPEHDDGDGEMWLAGFGPAALRLAFRDRPRVDAARVVAELSQRYRLVLLSGDRPAAVAQLAETLGIRDWRAGQRPADKVAMIEGLKAEGGKVLMVGDGINDAPSLAAADASMAPSAAADISRTAADVLFQGAGLAAVPATLSVARRSQVLVRENLGISLLYNVTLVPLAVLGVVTPLLAAVAMSVSSLTVILNALRLGKAGREDLTRGGAA</sequence>
<dbReference type="InterPro" id="IPR023214">
    <property type="entry name" value="HAD_sf"/>
</dbReference>
<keyword evidence="11" id="KW-1278">Translocase</keyword>
<evidence type="ECO:0000256" key="14">
    <source>
        <dbReference type="ARBA" id="ARBA00023136"/>
    </source>
</evidence>
<dbReference type="CDD" id="cd00371">
    <property type="entry name" value="HMA"/>
    <property type="match status" value="1"/>
</dbReference>
<keyword evidence="10" id="KW-0460">Magnesium</keyword>
<dbReference type="Pfam" id="PF00122">
    <property type="entry name" value="E1-E2_ATPase"/>
    <property type="match status" value="1"/>
</dbReference>
<organism evidence="17 18">
    <name type="scientific">Zavarzinia aquatilis</name>
    <dbReference type="NCBI Taxonomy" id="2211142"/>
    <lineage>
        <taxon>Bacteria</taxon>
        <taxon>Pseudomonadati</taxon>
        <taxon>Pseudomonadota</taxon>
        <taxon>Alphaproteobacteria</taxon>
        <taxon>Rhodospirillales</taxon>
        <taxon>Zavarziniaceae</taxon>
        <taxon>Zavarzinia</taxon>
    </lineage>
</organism>
<dbReference type="PROSITE" id="PS00154">
    <property type="entry name" value="ATPASE_E1_E2"/>
    <property type="match status" value="1"/>
</dbReference>
<dbReference type="PRINTS" id="PR00119">
    <property type="entry name" value="CATATPASE"/>
</dbReference>
<feature type="transmembrane region" description="Helical" evidence="15">
    <location>
        <begin position="679"/>
        <end position="695"/>
    </location>
</feature>
<dbReference type="Gene3D" id="2.70.150.10">
    <property type="entry name" value="Calcium-transporting ATPase, cytoplasmic transduction domain A"/>
    <property type="match status" value="1"/>
</dbReference>
<keyword evidence="14 15" id="KW-0472">Membrane</keyword>
<dbReference type="InterPro" id="IPR027256">
    <property type="entry name" value="P-typ_ATPase_IB"/>
</dbReference>
<dbReference type="InterPro" id="IPR023299">
    <property type="entry name" value="ATPase_P-typ_cyto_dom_N"/>
</dbReference>
<name>A0A317EDA6_9PROT</name>
<keyword evidence="6 15" id="KW-0812">Transmembrane</keyword>
<feature type="transmembrane region" description="Helical" evidence="15">
    <location>
        <begin position="203"/>
        <end position="220"/>
    </location>
</feature>
<evidence type="ECO:0000256" key="7">
    <source>
        <dbReference type="ARBA" id="ARBA00022723"/>
    </source>
</evidence>
<dbReference type="InterPro" id="IPR017969">
    <property type="entry name" value="Heavy-metal-associated_CS"/>
</dbReference>
<evidence type="ECO:0000256" key="15">
    <source>
        <dbReference type="RuleBase" id="RU362081"/>
    </source>
</evidence>
<accession>A0A317EDA6</accession>
<dbReference type="Pfam" id="PF00403">
    <property type="entry name" value="HMA"/>
    <property type="match status" value="1"/>
</dbReference>
<dbReference type="InterPro" id="IPR008250">
    <property type="entry name" value="ATPase_P-typ_transduc_dom_A_sf"/>
</dbReference>
<proteinExistence type="inferred from homology"/>
<dbReference type="Gene3D" id="3.40.50.1000">
    <property type="entry name" value="HAD superfamily/HAD-like"/>
    <property type="match status" value="1"/>
</dbReference>
<dbReference type="GO" id="GO:0005524">
    <property type="term" value="F:ATP binding"/>
    <property type="evidence" value="ECO:0007669"/>
    <property type="project" value="UniProtKB-UniRule"/>
</dbReference>
<evidence type="ECO:0000256" key="11">
    <source>
        <dbReference type="ARBA" id="ARBA00022967"/>
    </source>
</evidence>
<feature type="transmembrane region" description="Helical" evidence="15">
    <location>
        <begin position="355"/>
        <end position="377"/>
    </location>
</feature>
<evidence type="ECO:0000256" key="9">
    <source>
        <dbReference type="ARBA" id="ARBA00022840"/>
    </source>
</evidence>
<dbReference type="AlphaFoldDB" id="A0A317EDA6"/>
<dbReference type="PROSITE" id="PS50846">
    <property type="entry name" value="HMA_2"/>
    <property type="match status" value="1"/>
</dbReference>
<gene>
    <name evidence="17" type="primary">cadA</name>
    <name evidence="17" type="ORF">DKG74_09050</name>
</gene>
<reference evidence="17 18" key="1">
    <citation type="submission" date="2018-05" db="EMBL/GenBank/DDBJ databases">
        <title>Zavarzinia sp. HR-AS.</title>
        <authorList>
            <person name="Lee Y."/>
            <person name="Jeon C.O."/>
        </authorList>
    </citation>
    <scope>NUCLEOTIDE SEQUENCE [LARGE SCALE GENOMIC DNA]</scope>
    <source>
        <strain evidence="17 18">HR-AS</strain>
    </source>
</reference>
<dbReference type="EMBL" id="QGLE01000004">
    <property type="protein sequence ID" value="PWR24254.1"/>
    <property type="molecule type" value="Genomic_DNA"/>
</dbReference>
<dbReference type="GO" id="GO:0005507">
    <property type="term" value="F:copper ion binding"/>
    <property type="evidence" value="ECO:0007669"/>
    <property type="project" value="TreeGrafter"/>
</dbReference>
<keyword evidence="5" id="KW-0597">Phosphoprotein</keyword>
<keyword evidence="18" id="KW-1185">Reference proteome</keyword>
<evidence type="ECO:0000256" key="4">
    <source>
        <dbReference type="ARBA" id="ARBA00022475"/>
    </source>
</evidence>
<feature type="transmembrane region" description="Helical" evidence="15">
    <location>
        <begin position="111"/>
        <end position="132"/>
    </location>
</feature>
<dbReference type="InterPro" id="IPR018303">
    <property type="entry name" value="ATPase_P-typ_P_site"/>
</dbReference>
<dbReference type="InterPro" id="IPR036163">
    <property type="entry name" value="HMA_dom_sf"/>
</dbReference>
<dbReference type="FunFam" id="2.70.150.10:FF:000002">
    <property type="entry name" value="Copper-transporting ATPase 1, putative"/>
    <property type="match status" value="1"/>
</dbReference>
<dbReference type="Pfam" id="PF00702">
    <property type="entry name" value="Hydrolase"/>
    <property type="match status" value="1"/>
</dbReference>
<evidence type="ECO:0000256" key="12">
    <source>
        <dbReference type="ARBA" id="ARBA00022989"/>
    </source>
</evidence>
<dbReference type="InterPro" id="IPR006121">
    <property type="entry name" value="HMA_dom"/>
</dbReference>
<keyword evidence="7 15" id="KW-0479">Metal-binding</keyword>
<feature type="transmembrane region" description="Helical" evidence="15">
    <location>
        <begin position="389"/>
        <end position="412"/>
    </location>
</feature>
<dbReference type="RefSeq" id="WP_109904900.1">
    <property type="nucleotide sequence ID" value="NZ_QGLE01000004.1"/>
</dbReference>
<dbReference type="InterPro" id="IPR023298">
    <property type="entry name" value="ATPase_P-typ_TM_dom_sf"/>
</dbReference>
<dbReference type="NCBIfam" id="TIGR01512">
    <property type="entry name" value="ATPase-IB2_Cd"/>
    <property type="match status" value="1"/>
</dbReference>
<comment type="subcellular location">
    <subcellularLocation>
        <location evidence="1">Cell membrane</location>
        <topology evidence="1">Multi-pass membrane protein</topology>
    </subcellularLocation>
</comment>
<feature type="domain" description="HMA" evidence="16">
    <location>
        <begin position="21"/>
        <end position="87"/>
    </location>
</feature>
<keyword evidence="13" id="KW-0406">Ion transport</keyword>
<dbReference type="GO" id="GO:0043682">
    <property type="term" value="F:P-type divalent copper transporter activity"/>
    <property type="evidence" value="ECO:0007669"/>
    <property type="project" value="TreeGrafter"/>
</dbReference>
<comment type="caution">
    <text evidence="17">The sequence shown here is derived from an EMBL/GenBank/DDBJ whole genome shotgun (WGS) entry which is preliminary data.</text>
</comment>
<dbReference type="NCBIfam" id="TIGR01525">
    <property type="entry name" value="ATPase-IB_hvy"/>
    <property type="match status" value="1"/>
</dbReference>
<dbReference type="GO" id="GO:0055070">
    <property type="term" value="P:copper ion homeostasis"/>
    <property type="evidence" value="ECO:0007669"/>
    <property type="project" value="TreeGrafter"/>
</dbReference>
<dbReference type="Gene3D" id="3.30.70.100">
    <property type="match status" value="1"/>
</dbReference>
<dbReference type="InterPro" id="IPR059000">
    <property type="entry name" value="ATPase_P-type_domA"/>
</dbReference>
<dbReference type="PANTHER" id="PTHR43520:SF5">
    <property type="entry name" value="CATION-TRANSPORTING P-TYPE ATPASE-RELATED"/>
    <property type="match status" value="1"/>
</dbReference>
<dbReference type="SUPFAM" id="SSF81653">
    <property type="entry name" value="Calcium ATPase, transduction domain A"/>
    <property type="match status" value="1"/>
</dbReference>
<evidence type="ECO:0000256" key="13">
    <source>
        <dbReference type="ARBA" id="ARBA00023065"/>
    </source>
</evidence>
<evidence type="ECO:0000313" key="17">
    <source>
        <dbReference type="EMBL" id="PWR24254.1"/>
    </source>
</evidence>
<dbReference type="SUPFAM" id="SSF55008">
    <property type="entry name" value="HMA, heavy metal-associated domain"/>
    <property type="match status" value="1"/>
</dbReference>